<gene>
    <name evidence="1" type="ORF">OHAE_1109</name>
</gene>
<organism evidence="1 2">
    <name type="scientific">Ochrobactrum soli</name>
    <dbReference type="NCBI Taxonomy" id="2448455"/>
    <lineage>
        <taxon>Bacteria</taxon>
        <taxon>Pseudomonadati</taxon>
        <taxon>Pseudomonadota</taxon>
        <taxon>Alphaproteobacteria</taxon>
        <taxon>Hyphomicrobiales</taxon>
        <taxon>Brucellaceae</taxon>
        <taxon>Brucella/Ochrobactrum group</taxon>
        <taxon>Ochrobactrum</taxon>
    </lineage>
</organism>
<dbReference type="EMBL" id="OOFM01000005">
    <property type="protein sequence ID" value="SPL65242.1"/>
    <property type="molecule type" value="Genomic_DNA"/>
</dbReference>
<proteinExistence type="predicted"/>
<accession>A0A2P9HMA5</accession>
<evidence type="ECO:0000313" key="1">
    <source>
        <dbReference type="EMBL" id="SPL65242.1"/>
    </source>
</evidence>
<evidence type="ECO:0000313" key="2">
    <source>
        <dbReference type="Proteomes" id="UP000246073"/>
    </source>
</evidence>
<protein>
    <submittedName>
        <fullName evidence="1">Uncharacterized protein</fullName>
    </submittedName>
</protein>
<name>A0A2P9HMA5_9HYPH</name>
<dbReference type="Proteomes" id="UP000246073">
    <property type="component" value="Unassembled WGS sequence"/>
</dbReference>
<reference evidence="2" key="1">
    <citation type="submission" date="2017-12" db="EMBL/GenBank/DDBJ databases">
        <authorList>
            <person name="Diaz M."/>
        </authorList>
    </citation>
    <scope>NUCLEOTIDE SEQUENCE [LARGE SCALE GENOMIC DNA]</scope>
    <source>
        <strain evidence="2">FI11154</strain>
    </source>
</reference>
<dbReference type="AlphaFoldDB" id="A0A2P9HMA5"/>
<sequence length="57" mass="6439">MTRIIYLFLFLVFLISAGLYFIDANAADTAPSQPNAHHCDSYENLADYTRCILISPK</sequence>